<dbReference type="InterPro" id="IPR014729">
    <property type="entry name" value="Rossmann-like_a/b/a_fold"/>
</dbReference>
<evidence type="ECO:0000256" key="1">
    <source>
        <dbReference type="ARBA" id="ARBA00022490"/>
    </source>
</evidence>
<dbReference type="CDD" id="cd01992">
    <property type="entry name" value="TilS_N"/>
    <property type="match status" value="1"/>
</dbReference>
<comment type="domain">
    <text evidence="7">The N-terminal region contains the highly conserved SGGXDS motif, predicted to be a P-loop motif involved in ATP binding.</text>
</comment>
<sequence>MSLDPALAAVRAGVRRDLATAGAPATVVVACSGGADSLALLAATVFVCSRSRDALGSRVVGAVVDHGLQDGSGEHTARVVEQMAALGADETLSARVRVEGGGQGVEAAAREARYAVLGQVAESYAAGAVLLGHTLDDQAETVLLGLARGSGGRSVAGMRRAFGVFRRPLLDVTREETEAACRAEGVAWWEDPHNSDPRFTRSRLRERVLPVLAEELNPRVRHNLARTADLLRADAEALDELADQAYARAARGAGQDTVVDLAALDGSPAAVRTRVLRLAALAAGAVDAELFAVHVDALARLAVAPGGSQVQLPGHVTARRTPGAATVTFGPTGPARAV</sequence>
<dbReference type="InterPro" id="IPR015262">
    <property type="entry name" value="tRNA_Ile_lys_synt_subst-bd"/>
</dbReference>
<dbReference type="NCBIfam" id="TIGR02432">
    <property type="entry name" value="lysidine_TilS_N"/>
    <property type="match status" value="1"/>
</dbReference>
<evidence type="ECO:0000313" key="10">
    <source>
        <dbReference type="EMBL" id="MDT9594697.1"/>
    </source>
</evidence>
<evidence type="ECO:0000259" key="8">
    <source>
        <dbReference type="Pfam" id="PF01171"/>
    </source>
</evidence>
<keyword evidence="5 7" id="KW-0067">ATP-binding</keyword>
<accession>A0ABU3PZL7</accession>
<evidence type="ECO:0000256" key="3">
    <source>
        <dbReference type="ARBA" id="ARBA00022694"/>
    </source>
</evidence>
<dbReference type="InterPro" id="IPR011063">
    <property type="entry name" value="TilS/TtcA_N"/>
</dbReference>
<dbReference type="Gene3D" id="3.40.50.620">
    <property type="entry name" value="HUPs"/>
    <property type="match status" value="1"/>
</dbReference>
<comment type="similarity">
    <text evidence="7">Belongs to the tRNA(Ile)-lysidine synthase family.</text>
</comment>
<keyword evidence="4 7" id="KW-0547">Nucleotide-binding</keyword>
<evidence type="ECO:0000256" key="5">
    <source>
        <dbReference type="ARBA" id="ARBA00022840"/>
    </source>
</evidence>
<dbReference type="Proteomes" id="UP001268542">
    <property type="component" value="Unassembled WGS sequence"/>
</dbReference>
<protein>
    <recommendedName>
        <fullName evidence="7">tRNA(Ile)-lysidine synthase</fullName>
        <ecNumber evidence="7">6.3.4.19</ecNumber>
    </recommendedName>
    <alternativeName>
        <fullName evidence="7">tRNA(Ile)-2-lysyl-cytidine synthase</fullName>
    </alternativeName>
    <alternativeName>
        <fullName evidence="7">tRNA(Ile)-lysidine synthetase</fullName>
    </alternativeName>
</protein>
<comment type="caution">
    <text evidence="10">The sequence shown here is derived from an EMBL/GenBank/DDBJ whole genome shotgun (WGS) entry which is preliminary data.</text>
</comment>
<comment type="subcellular location">
    <subcellularLocation>
        <location evidence="7">Cytoplasm</location>
    </subcellularLocation>
</comment>
<dbReference type="Pfam" id="PF01171">
    <property type="entry name" value="ATP_bind_3"/>
    <property type="match status" value="1"/>
</dbReference>
<dbReference type="Pfam" id="PF09179">
    <property type="entry name" value="TilS"/>
    <property type="match status" value="1"/>
</dbReference>
<dbReference type="SUPFAM" id="SSF82829">
    <property type="entry name" value="MesJ substrate recognition domain-like"/>
    <property type="match status" value="1"/>
</dbReference>
<evidence type="ECO:0000256" key="2">
    <source>
        <dbReference type="ARBA" id="ARBA00022598"/>
    </source>
</evidence>
<evidence type="ECO:0000313" key="11">
    <source>
        <dbReference type="Proteomes" id="UP001268542"/>
    </source>
</evidence>
<dbReference type="InterPro" id="IPR012094">
    <property type="entry name" value="tRNA_Ile_lys_synt"/>
</dbReference>
<dbReference type="SUPFAM" id="SSF52402">
    <property type="entry name" value="Adenine nucleotide alpha hydrolases-like"/>
    <property type="match status" value="1"/>
</dbReference>
<evidence type="ECO:0000256" key="6">
    <source>
        <dbReference type="ARBA" id="ARBA00048539"/>
    </source>
</evidence>
<keyword evidence="1 7" id="KW-0963">Cytoplasm</keyword>
<dbReference type="PANTHER" id="PTHR43033">
    <property type="entry name" value="TRNA(ILE)-LYSIDINE SYNTHASE-RELATED"/>
    <property type="match status" value="1"/>
</dbReference>
<proteinExistence type="inferred from homology"/>
<feature type="domain" description="tRNA(Ile)-lysidine/2-thiocytidine synthase N-terminal" evidence="8">
    <location>
        <begin position="27"/>
        <end position="206"/>
    </location>
</feature>
<organism evidence="10 11">
    <name type="scientific">Nocardioides imazamoxiresistens</name>
    <dbReference type="NCBI Taxonomy" id="3231893"/>
    <lineage>
        <taxon>Bacteria</taxon>
        <taxon>Bacillati</taxon>
        <taxon>Actinomycetota</taxon>
        <taxon>Actinomycetes</taxon>
        <taxon>Propionibacteriales</taxon>
        <taxon>Nocardioidaceae</taxon>
        <taxon>Nocardioides</taxon>
    </lineage>
</organism>
<dbReference type="EMBL" id="JAVYII010000008">
    <property type="protein sequence ID" value="MDT9594697.1"/>
    <property type="molecule type" value="Genomic_DNA"/>
</dbReference>
<dbReference type="EC" id="6.3.4.19" evidence="7"/>
<dbReference type="HAMAP" id="MF_01161">
    <property type="entry name" value="tRNA_Ile_lys_synt"/>
    <property type="match status" value="1"/>
</dbReference>
<dbReference type="InterPro" id="IPR012795">
    <property type="entry name" value="tRNA_Ile_lys_synt_N"/>
</dbReference>
<dbReference type="GO" id="GO:0032267">
    <property type="term" value="F:tRNA(Ile)-lysidine synthase activity"/>
    <property type="evidence" value="ECO:0007669"/>
    <property type="project" value="UniProtKB-EC"/>
</dbReference>
<dbReference type="Gene3D" id="1.20.59.20">
    <property type="match status" value="1"/>
</dbReference>
<comment type="catalytic activity">
    <reaction evidence="6 7">
        <text>cytidine(34) in tRNA(Ile2) + L-lysine + ATP = lysidine(34) in tRNA(Ile2) + AMP + diphosphate + H(+)</text>
        <dbReference type="Rhea" id="RHEA:43744"/>
        <dbReference type="Rhea" id="RHEA-COMP:10625"/>
        <dbReference type="Rhea" id="RHEA-COMP:10670"/>
        <dbReference type="ChEBI" id="CHEBI:15378"/>
        <dbReference type="ChEBI" id="CHEBI:30616"/>
        <dbReference type="ChEBI" id="CHEBI:32551"/>
        <dbReference type="ChEBI" id="CHEBI:33019"/>
        <dbReference type="ChEBI" id="CHEBI:82748"/>
        <dbReference type="ChEBI" id="CHEBI:83665"/>
        <dbReference type="ChEBI" id="CHEBI:456215"/>
        <dbReference type="EC" id="6.3.4.19"/>
    </reaction>
</comment>
<name>A0ABU3PZL7_9ACTN</name>
<keyword evidence="11" id="KW-1185">Reference proteome</keyword>
<reference evidence="10 11" key="1">
    <citation type="submission" date="2023-08" db="EMBL/GenBank/DDBJ databases">
        <title>Nocardioides seae sp. nov., a bacterium isolated from a soil.</title>
        <authorList>
            <person name="Wang X."/>
        </authorList>
    </citation>
    <scope>NUCLEOTIDE SEQUENCE [LARGE SCALE GENOMIC DNA]</scope>
    <source>
        <strain evidence="10 11">YZH12</strain>
    </source>
</reference>
<keyword evidence="2 7" id="KW-0436">Ligase</keyword>
<gene>
    <name evidence="7 10" type="primary">tilS</name>
    <name evidence="10" type="ORF">RDV89_16545</name>
</gene>
<comment type="function">
    <text evidence="7">Ligates lysine onto the cytidine present at position 34 of the AUA codon-specific tRNA(Ile) that contains the anticodon CAU, in an ATP-dependent manner. Cytidine is converted to lysidine, thus changing the amino acid specificity of the tRNA from methionine to isoleucine.</text>
</comment>
<dbReference type="RefSeq" id="WP_315734708.1">
    <property type="nucleotide sequence ID" value="NZ_JAVYII010000008.1"/>
</dbReference>
<dbReference type="PANTHER" id="PTHR43033:SF1">
    <property type="entry name" value="TRNA(ILE)-LYSIDINE SYNTHASE-RELATED"/>
    <property type="match status" value="1"/>
</dbReference>
<evidence type="ECO:0000259" key="9">
    <source>
        <dbReference type="Pfam" id="PF09179"/>
    </source>
</evidence>
<feature type="binding site" evidence="7">
    <location>
        <begin position="32"/>
        <end position="37"/>
    </location>
    <ligand>
        <name>ATP</name>
        <dbReference type="ChEBI" id="CHEBI:30616"/>
    </ligand>
</feature>
<feature type="domain" description="tRNA(Ile)-lysidine synthase substrate-binding" evidence="9">
    <location>
        <begin position="260"/>
        <end position="320"/>
    </location>
</feature>
<evidence type="ECO:0000256" key="7">
    <source>
        <dbReference type="HAMAP-Rule" id="MF_01161"/>
    </source>
</evidence>
<evidence type="ECO:0000256" key="4">
    <source>
        <dbReference type="ARBA" id="ARBA00022741"/>
    </source>
</evidence>
<keyword evidence="3 7" id="KW-0819">tRNA processing</keyword>